<protein>
    <submittedName>
        <fullName evidence="1">Uncharacterized protein</fullName>
    </submittedName>
</protein>
<organism evidence="1">
    <name type="scientific">marine sediment metagenome</name>
    <dbReference type="NCBI Taxonomy" id="412755"/>
    <lineage>
        <taxon>unclassified sequences</taxon>
        <taxon>metagenomes</taxon>
        <taxon>ecological metagenomes</taxon>
    </lineage>
</organism>
<comment type="caution">
    <text evidence="1">The sequence shown here is derived from an EMBL/GenBank/DDBJ whole genome shotgun (WGS) entry which is preliminary data.</text>
</comment>
<gene>
    <name evidence="1" type="ORF">LCGC14_1031640</name>
</gene>
<proteinExistence type="predicted"/>
<name>A0A0F9MUE6_9ZZZZ</name>
<dbReference type="EMBL" id="LAZR01004191">
    <property type="protein sequence ID" value="KKN10935.1"/>
    <property type="molecule type" value="Genomic_DNA"/>
</dbReference>
<sequence>MAAELQRYQWTMMGMRPDESVLGAMWYYRGMDTDLELMRLTSDLTARDELLRWCAHWNGDPLTLKETVLKYLGEFGE</sequence>
<reference evidence="1" key="1">
    <citation type="journal article" date="2015" name="Nature">
        <title>Complex archaea that bridge the gap between prokaryotes and eukaryotes.</title>
        <authorList>
            <person name="Spang A."/>
            <person name="Saw J.H."/>
            <person name="Jorgensen S.L."/>
            <person name="Zaremba-Niedzwiedzka K."/>
            <person name="Martijn J."/>
            <person name="Lind A.E."/>
            <person name="van Eijk R."/>
            <person name="Schleper C."/>
            <person name="Guy L."/>
            <person name="Ettema T.J."/>
        </authorList>
    </citation>
    <scope>NUCLEOTIDE SEQUENCE</scope>
</reference>
<dbReference type="AlphaFoldDB" id="A0A0F9MUE6"/>
<evidence type="ECO:0000313" key="1">
    <source>
        <dbReference type="EMBL" id="KKN10935.1"/>
    </source>
</evidence>
<accession>A0A0F9MUE6</accession>